<gene>
    <name evidence="12" type="ORF">MKW98_003919</name>
</gene>
<keyword evidence="5" id="KW-0812">Transmembrane</keyword>
<sequence length="223" mass="25646">MRLLSKALYKSKGVAVNLKSQLADVSLNVISRIVLGRRYLDGDENSIVTPNKFKEMLEELFLLNGVLNIGDSIPWLGFLDLQGYVKRMKVLAKKFDRFLEHVLDEHLSKKEVAGKDFVAKDLVDVLLQFADDPSNDVKFTRTSVKAFTQVQVSFHLHYILYIYAPFVLRPFRELSRSFLWESFLSLGFKLVVKFISQFPVFTVTAIFVPKRNSKISLGWVNHL</sequence>
<evidence type="ECO:0000313" key="12">
    <source>
        <dbReference type="EMBL" id="KAI3913440.1"/>
    </source>
</evidence>
<keyword evidence="9" id="KW-0408">Iron</keyword>
<comment type="caution">
    <text evidence="12">The sequence shown here is derived from an EMBL/GenBank/DDBJ whole genome shotgun (WGS) entry which is preliminary data.</text>
</comment>
<evidence type="ECO:0000256" key="2">
    <source>
        <dbReference type="ARBA" id="ARBA00004167"/>
    </source>
</evidence>
<evidence type="ECO:0000256" key="3">
    <source>
        <dbReference type="ARBA" id="ARBA00010617"/>
    </source>
</evidence>
<dbReference type="GO" id="GO:0016020">
    <property type="term" value="C:membrane"/>
    <property type="evidence" value="ECO:0007669"/>
    <property type="project" value="UniProtKB-SubCell"/>
</dbReference>
<comment type="cofactor">
    <cofactor evidence="1">
        <name>heme</name>
        <dbReference type="ChEBI" id="CHEBI:30413"/>
    </cofactor>
</comment>
<dbReference type="InterPro" id="IPR001128">
    <property type="entry name" value="Cyt_P450"/>
</dbReference>
<evidence type="ECO:0000256" key="4">
    <source>
        <dbReference type="ARBA" id="ARBA00022617"/>
    </source>
</evidence>
<comment type="subcellular location">
    <subcellularLocation>
        <location evidence="2">Membrane</location>
        <topology evidence="2">Single-pass membrane protein</topology>
    </subcellularLocation>
</comment>
<dbReference type="AlphaFoldDB" id="A0AAD4SLN5"/>
<dbReference type="GO" id="GO:0005506">
    <property type="term" value="F:iron ion binding"/>
    <property type="evidence" value="ECO:0007669"/>
    <property type="project" value="InterPro"/>
</dbReference>
<dbReference type="GO" id="GO:0004497">
    <property type="term" value="F:monooxygenase activity"/>
    <property type="evidence" value="ECO:0007669"/>
    <property type="project" value="UniProtKB-KW"/>
</dbReference>
<keyword evidence="8" id="KW-0560">Oxidoreductase</keyword>
<organism evidence="12 13">
    <name type="scientific">Papaver atlanticum</name>
    <dbReference type="NCBI Taxonomy" id="357466"/>
    <lineage>
        <taxon>Eukaryota</taxon>
        <taxon>Viridiplantae</taxon>
        <taxon>Streptophyta</taxon>
        <taxon>Embryophyta</taxon>
        <taxon>Tracheophyta</taxon>
        <taxon>Spermatophyta</taxon>
        <taxon>Magnoliopsida</taxon>
        <taxon>Ranunculales</taxon>
        <taxon>Papaveraceae</taxon>
        <taxon>Papaveroideae</taxon>
        <taxon>Papaver</taxon>
    </lineage>
</organism>
<accession>A0AAD4SLN5</accession>
<keyword evidence="7" id="KW-1133">Transmembrane helix</keyword>
<evidence type="ECO:0000256" key="6">
    <source>
        <dbReference type="ARBA" id="ARBA00022723"/>
    </source>
</evidence>
<dbReference type="EMBL" id="JAJJMB010009474">
    <property type="protein sequence ID" value="KAI3913440.1"/>
    <property type="molecule type" value="Genomic_DNA"/>
</dbReference>
<proteinExistence type="inferred from homology"/>
<evidence type="ECO:0000256" key="7">
    <source>
        <dbReference type="ARBA" id="ARBA00022989"/>
    </source>
</evidence>
<dbReference type="Pfam" id="PF00067">
    <property type="entry name" value="p450"/>
    <property type="match status" value="1"/>
</dbReference>
<evidence type="ECO:0000256" key="10">
    <source>
        <dbReference type="ARBA" id="ARBA00023033"/>
    </source>
</evidence>
<dbReference type="SUPFAM" id="SSF48264">
    <property type="entry name" value="Cytochrome P450"/>
    <property type="match status" value="1"/>
</dbReference>
<keyword evidence="11" id="KW-0472">Membrane</keyword>
<keyword evidence="10" id="KW-0503">Monooxygenase</keyword>
<dbReference type="GO" id="GO:0016717">
    <property type="term" value="F:oxidoreductase activity, acting on paired donors, with oxidation of a pair of donors resulting in the reduction of molecular oxygen to two molecules of water"/>
    <property type="evidence" value="ECO:0007669"/>
    <property type="project" value="UniProtKB-ARBA"/>
</dbReference>
<evidence type="ECO:0000256" key="1">
    <source>
        <dbReference type="ARBA" id="ARBA00001971"/>
    </source>
</evidence>
<dbReference type="GO" id="GO:0020037">
    <property type="term" value="F:heme binding"/>
    <property type="evidence" value="ECO:0007669"/>
    <property type="project" value="InterPro"/>
</dbReference>
<dbReference type="PANTHER" id="PTHR47944">
    <property type="entry name" value="CYTOCHROME P450 98A9"/>
    <property type="match status" value="1"/>
</dbReference>
<keyword evidence="13" id="KW-1185">Reference proteome</keyword>
<dbReference type="Proteomes" id="UP001202328">
    <property type="component" value="Unassembled WGS sequence"/>
</dbReference>
<evidence type="ECO:0000256" key="11">
    <source>
        <dbReference type="ARBA" id="ARBA00023136"/>
    </source>
</evidence>
<dbReference type="GO" id="GO:0033075">
    <property type="term" value="P:isoquinoline alkaloid biosynthetic process"/>
    <property type="evidence" value="ECO:0007669"/>
    <property type="project" value="UniProtKB-ARBA"/>
</dbReference>
<evidence type="ECO:0008006" key="14">
    <source>
        <dbReference type="Google" id="ProtNLM"/>
    </source>
</evidence>
<reference evidence="12" key="1">
    <citation type="submission" date="2022-04" db="EMBL/GenBank/DDBJ databases">
        <title>A functionally conserved STORR gene fusion in Papaver species that diverged 16.8 million years ago.</title>
        <authorList>
            <person name="Catania T."/>
        </authorList>
    </citation>
    <scope>NUCLEOTIDE SEQUENCE</scope>
    <source>
        <strain evidence="12">S-188037</strain>
    </source>
</reference>
<dbReference type="InterPro" id="IPR036396">
    <property type="entry name" value="Cyt_P450_sf"/>
</dbReference>
<name>A0AAD4SLN5_9MAGN</name>
<dbReference type="PANTHER" id="PTHR47944:SF4">
    <property type="entry name" value="OS09G0441700 PROTEIN"/>
    <property type="match status" value="1"/>
</dbReference>
<evidence type="ECO:0000256" key="9">
    <source>
        <dbReference type="ARBA" id="ARBA00023004"/>
    </source>
</evidence>
<evidence type="ECO:0000256" key="5">
    <source>
        <dbReference type="ARBA" id="ARBA00022692"/>
    </source>
</evidence>
<protein>
    <recommendedName>
        <fullName evidence="14">Cytochrome P450</fullName>
    </recommendedName>
</protein>
<keyword evidence="6" id="KW-0479">Metal-binding</keyword>
<comment type="similarity">
    <text evidence="3">Belongs to the cytochrome P450 family.</text>
</comment>
<evidence type="ECO:0000256" key="8">
    <source>
        <dbReference type="ARBA" id="ARBA00023002"/>
    </source>
</evidence>
<evidence type="ECO:0000313" key="13">
    <source>
        <dbReference type="Proteomes" id="UP001202328"/>
    </source>
</evidence>
<dbReference type="Gene3D" id="1.10.630.10">
    <property type="entry name" value="Cytochrome P450"/>
    <property type="match status" value="1"/>
</dbReference>
<keyword evidence="4" id="KW-0349">Heme</keyword>